<comment type="caution">
    <text evidence="4">The sequence shown here is derived from an EMBL/GenBank/DDBJ whole genome shotgun (WGS) entry which is preliminary data.</text>
</comment>
<feature type="region of interest" description="Disordered" evidence="1">
    <location>
        <begin position="180"/>
        <end position="288"/>
    </location>
</feature>
<evidence type="ECO:0000259" key="3">
    <source>
        <dbReference type="Pfam" id="PF19343"/>
    </source>
</evidence>
<feature type="region of interest" description="Disordered" evidence="1">
    <location>
        <begin position="1"/>
        <end position="26"/>
    </location>
</feature>
<evidence type="ECO:0000313" key="5">
    <source>
        <dbReference type="Proteomes" id="UP000759537"/>
    </source>
</evidence>
<gene>
    <name evidence="4" type="ORF">DFH94DRAFT_731269</name>
</gene>
<feature type="compositionally biased region" description="Basic and acidic residues" evidence="1">
    <location>
        <begin position="198"/>
        <end position="207"/>
    </location>
</feature>
<dbReference type="InterPro" id="IPR017943">
    <property type="entry name" value="Bactericidal_perm-incr_a/b_dom"/>
</dbReference>
<dbReference type="PANTHER" id="PTHR31138">
    <property type="entry name" value="CHROMOSOME 19, WHOLE GENOME SHOTGUN SEQUENCE"/>
    <property type="match status" value="1"/>
</dbReference>
<feature type="compositionally biased region" description="Basic and acidic residues" evidence="1">
    <location>
        <begin position="248"/>
        <end position="270"/>
    </location>
</feature>
<evidence type="ECO:0000313" key="4">
    <source>
        <dbReference type="EMBL" id="KAF8481546.1"/>
    </source>
</evidence>
<dbReference type="InterPro" id="IPR027842">
    <property type="entry name" value="HAM1-like_C"/>
</dbReference>
<evidence type="ECO:0000256" key="1">
    <source>
        <dbReference type="SAM" id="MobiDB-lite"/>
    </source>
</evidence>
<reference evidence="4" key="2">
    <citation type="journal article" date="2020" name="Nat. Commun.">
        <title>Large-scale genome sequencing of mycorrhizal fungi provides insights into the early evolution of symbiotic traits.</title>
        <authorList>
            <person name="Miyauchi S."/>
            <person name="Kiss E."/>
            <person name="Kuo A."/>
            <person name="Drula E."/>
            <person name="Kohler A."/>
            <person name="Sanchez-Garcia M."/>
            <person name="Morin E."/>
            <person name="Andreopoulos B."/>
            <person name="Barry K.W."/>
            <person name="Bonito G."/>
            <person name="Buee M."/>
            <person name="Carver A."/>
            <person name="Chen C."/>
            <person name="Cichocki N."/>
            <person name="Clum A."/>
            <person name="Culley D."/>
            <person name="Crous P.W."/>
            <person name="Fauchery L."/>
            <person name="Girlanda M."/>
            <person name="Hayes R.D."/>
            <person name="Keri Z."/>
            <person name="LaButti K."/>
            <person name="Lipzen A."/>
            <person name="Lombard V."/>
            <person name="Magnuson J."/>
            <person name="Maillard F."/>
            <person name="Murat C."/>
            <person name="Nolan M."/>
            <person name="Ohm R.A."/>
            <person name="Pangilinan J."/>
            <person name="Pereira M.F."/>
            <person name="Perotto S."/>
            <person name="Peter M."/>
            <person name="Pfister S."/>
            <person name="Riley R."/>
            <person name="Sitrit Y."/>
            <person name="Stielow J.B."/>
            <person name="Szollosi G."/>
            <person name="Zifcakova L."/>
            <person name="Stursova M."/>
            <person name="Spatafora J.W."/>
            <person name="Tedersoo L."/>
            <person name="Vaario L.M."/>
            <person name="Yamada A."/>
            <person name="Yan M."/>
            <person name="Wang P."/>
            <person name="Xu J."/>
            <person name="Bruns T."/>
            <person name="Baldrian P."/>
            <person name="Vilgalys R."/>
            <person name="Dunand C."/>
            <person name="Henrissat B."/>
            <person name="Grigoriev I.V."/>
            <person name="Hibbett D."/>
            <person name="Nagy L.G."/>
            <person name="Martin F.M."/>
        </authorList>
    </citation>
    <scope>NUCLEOTIDE SEQUENCE</scope>
    <source>
        <strain evidence="4">Prilba</strain>
    </source>
</reference>
<dbReference type="AlphaFoldDB" id="A0A9P5MXT6"/>
<dbReference type="Pfam" id="PF19343">
    <property type="entry name" value="HAM1_N"/>
    <property type="match status" value="1"/>
</dbReference>
<protein>
    <submittedName>
        <fullName evidence="4">Uncharacterized protein</fullName>
    </submittedName>
</protein>
<dbReference type="Proteomes" id="UP000759537">
    <property type="component" value="Unassembled WGS sequence"/>
</dbReference>
<feature type="region of interest" description="Disordered" evidence="1">
    <location>
        <begin position="750"/>
        <end position="769"/>
    </location>
</feature>
<feature type="domain" description="HAM1-like C-terminal" evidence="2">
    <location>
        <begin position="671"/>
        <end position="815"/>
    </location>
</feature>
<dbReference type="PANTHER" id="PTHR31138:SF1">
    <property type="entry name" value="PDZ DOMAIN-CONTAINING PROTEIN"/>
    <property type="match status" value="1"/>
</dbReference>
<dbReference type="GO" id="GO:0008289">
    <property type="term" value="F:lipid binding"/>
    <property type="evidence" value="ECO:0007669"/>
    <property type="project" value="InterPro"/>
</dbReference>
<dbReference type="Gene3D" id="3.15.10.10">
    <property type="entry name" value="Bactericidal permeability-increasing protein, domain 1"/>
    <property type="match status" value="1"/>
</dbReference>
<dbReference type="SUPFAM" id="SSF55394">
    <property type="entry name" value="Bactericidal permeability-increasing protein, BPI"/>
    <property type="match status" value="1"/>
</dbReference>
<keyword evidence="5" id="KW-1185">Reference proteome</keyword>
<evidence type="ECO:0000259" key="2">
    <source>
        <dbReference type="Pfam" id="PF14613"/>
    </source>
</evidence>
<dbReference type="OrthoDB" id="19394at2759"/>
<organism evidence="4 5">
    <name type="scientific">Russula ochroleuca</name>
    <dbReference type="NCBI Taxonomy" id="152965"/>
    <lineage>
        <taxon>Eukaryota</taxon>
        <taxon>Fungi</taxon>
        <taxon>Dikarya</taxon>
        <taxon>Basidiomycota</taxon>
        <taxon>Agaricomycotina</taxon>
        <taxon>Agaricomycetes</taxon>
        <taxon>Russulales</taxon>
        <taxon>Russulaceae</taxon>
        <taxon>Russula</taxon>
    </lineage>
</organism>
<feature type="domain" description="HAM1-like N-terminal" evidence="3">
    <location>
        <begin position="15"/>
        <end position="659"/>
    </location>
</feature>
<dbReference type="EMBL" id="WHVB01000006">
    <property type="protein sequence ID" value="KAF8481546.1"/>
    <property type="molecule type" value="Genomic_DNA"/>
</dbReference>
<reference evidence="4" key="1">
    <citation type="submission" date="2019-10" db="EMBL/GenBank/DDBJ databases">
        <authorList>
            <consortium name="DOE Joint Genome Institute"/>
            <person name="Kuo A."/>
            <person name="Miyauchi S."/>
            <person name="Kiss E."/>
            <person name="Drula E."/>
            <person name="Kohler A."/>
            <person name="Sanchez-Garcia M."/>
            <person name="Andreopoulos B."/>
            <person name="Barry K.W."/>
            <person name="Bonito G."/>
            <person name="Buee M."/>
            <person name="Carver A."/>
            <person name="Chen C."/>
            <person name="Cichocki N."/>
            <person name="Clum A."/>
            <person name="Culley D."/>
            <person name="Crous P.W."/>
            <person name="Fauchery L."/>
            <person name="Girlanda M."/>
            <person name="Hayes R."/>
            <person name="Keri Z."/>
            <person name="LaButti K."/>
            <person name="Lipzen A."/>
            <person name="Lombard V."/>
            <person name="Magnuson J."/>
            <person name="Maillard F."/>
            <person name="Morin E."/>
            <person name="Murat C."/>
            <person name="Nolan M."/>
            <person name="Ohm R."/>
            <person name="Pangilinan J."/>
            <person name="Pereira M."/>
            <person name="Perotto S."/>
            <person name="Peter M."/>
            <person name="Riley R."/>
            <person name="Sitrit Y."/>
            <person name="Stielow B."/>
            <person name="Szollosi G."/>
            <person name="Zifcakova L."/>
            <person name="Stursova M."/>
            <person name="Spatafora J.W."/>
            <person name="Tedersoo L."/>
            <person name="Vaario L.-M."/>
            <person name="Yamada A."/>
            <person name="Yan M."/>
            <person name="Wang P."/>
            <person name="Xu J."/>
            <person name="Bruns T."/>
            <person name="Baldrian P."/>
            <person name="Vilgalys R."/>
            <person name="Henrissat B."/>
            <person name="Grigoriev I.V."/>
            <person name="Hibbett D."/>
            <person name="Nagy L.G."/>
            <person name="Martin F.M."/>
        </authorList>
    </citation>
    <scope>NUCLEOTIDE SEQUENCE</scope>
    <source>
        <strain evidence="4">Prilba</strain>
    </source>
</reference>
<name>A0A9P5MXT6_9AGAM</name>
<sequence>MSLQNATKDTTEHPPKNAVAAPVNKQEKAADVDRKLRFYGAIEALRQGRYPSNQQIDSAFRYVLERSPVDQDQLSPEGCKLIQNCRDIIETAGLVVQEKNSDELLQSFLWNTNNVDLSNAKKDPNEVLVEKSKVRDDRRQAACHLRTLGNLIATNSEVRKILSDFSVIGRDILVRTASHAAESVRPDQDGLTNVDRPAPPDRFEAADRQVGSNETPVAEHDNPGSNTALRPQADGGAGVGHESQVRSAADDVQERVHARRDPAQHSEITEVKAVSDGTSEAGADANTKKSGLTARFQNLKNGLSDLVPQDHKEVARDKLDQGRKALVEDYFPEDRRDQFIYRIKKAILECQKHNNYQESIRWLLGIFEEYGKHGRHIASVVKDAGSQVASDDVLRTSTTQIRTLLERFANGRSLDIIIDPINELIDDAKNDEEFRRWFQVVDTYTHKLLLEPGYVLEPLCNSEGGRIRESGRHFYSEKYKAHFDRLFDSIGTWFSAMGEDSLNKRFGDDWARLTRDLLFDSEGSLKFKPELWMDIRKVILPSIVDRVGHVPIPRIEYTDESLDLVVENLTLQGRNLFPNIVSIEVFNSMKFSPYNAIDDLNHHEFTLTLGQIQADMRDVAFYFRKKSGIPKLSDSGLADVLLGGQGLTATVHLVSAGKDKSSVFKVKSVRVKVDSLKFSIRDSKHDILYKTLRLLATNLIKKQIQKAVADAITTGMEYVDGQLVAVRDRVNEARASPDNSSADVLRAAFQGRREDGEKSASASSAERKSHFKVVAKHDSAILPKHGHPSGWATKVQERAEAAATGEGWHSDAFTII</sequence>
<dbReference type="InterPro" id="IPR045967">
    <property type="entry name" value="HAM1-like_N"/>
</dbReference>
<proteinExistence type="predicted"/>
<accession>A0A9P5MXT6</accession>
<dbReference type="Pfam" id="PF14613">
    <property type="entry name" value="HAM1_C"/>
    <property type="match status" value="1"/>
</dbReference>